<sequence>MICSWLKMSNGIQRKFRSSLVEIQSKTGSVTVKVRQRPEFVVVSRGQTSDIIIYLHYLFSITCGEHVLGELRCVLVEIQNKTEPVAVKVGPPILSSRVGDIPATPLHSKTKQINIERMSDNNILTLILCYYLWRMRTARTVMCTRRNSKMRTARTVTCTRRNSKMRTARTVMCTRRNSKMRTARTMMCTRRNSKQD</sequence>
<protein>
    <submittedName>
        <fullName evidence="1">Uncharacterized protein</fullName>
    </submittedName>
</protein>
<accession>A0ABD2CXI7</accession>
<gene>
    <name evidence="1" type="ORF">V1477_001891</name>
</gene>
<organism evidence="1 2">
    <name type="scientific">Vespula maculifrons</name>
    <name type="common">Eastern yellow jacket</name>
    <name type="synonym">Wasp</name>
    <dbReference type="NCBI Taxonomy" id="7453"/>
    <lineage>
        <taxon>Eukaryota</taxon>
        <taxon>Metazoa</taxon>
        <taxon>Ecdysozoa</taxon>
        <taxon>Arthropoda</taxon>
        <taxon>Hexapoda</taxon>
        <taxon>Insecta</taxon>
        <taxon>Pterygota</taxon>
        <taxon>Neoptera</taxon>
        <taxon>Endopterygota</taxon>
        <taxon>Hymenoptera</taxon>
        <taxon>Apocrita</taxon>
        <taxon>Aculeata</taxon>
        <taxon>Vespoidea</taxon>
        <taxon>Vespidae</taxon>
        <taxon>Vespinae</taxon>
        <taxon>Vespula</taxon>
    </lineage>
</organism>
<dbReference type="EMBL" id="JAYRBN010000026">
    <property type="protein sequence ID" value="KAL2749820.1"/>
    <property type="molecule type" value="Genomic_DNA"/>
</dbReference>
<dbReference type="Proteomes" id="UP001607303">
    <property type="component" value="Unassembled WGS sequence"/>
</dbReference>
<comment type="caution">
    <text evidence="1">The sequence shown here is derived from an EMBL/GenBank/DDBJ whole genome shotgun (WGS) entry which is preliminary data.</text>
</comment>
<keyword evidence="2" id="KW-1185">Reference proteome</keyword>
<dbReference type="AlphaFoldDB" id="A0ABD2CXI7"/>
<evidence type="ECO:0000313" key="2">
    <source>
        <dbReference type="Proteomes" id="UP001607303"/>
    </source>
</evidence>
<proteinExistence type="predicted"/>
<name>A0ABD2CXI7_VESMC</name>
<evidence type="ECO:0000313" key="1">
    <source>
        <dbReference type="EMBL" id="KAL2749820.1"/>
    </source>
</evidence>
<reference evidence="1 2" key="1">
    <citation type="journal article" date="2024" name="Ann. Entomol. Soc. Am.">
        <title>Genomic analyses of the southern and eastern yellowjacket wasps (Hymenoptera: Vespidae) reveal evolutionary signatures of social life.</title>
        <authorList>
            <person name="Catto M.A."/>
            <person name="Caine P.B."/>
            <person name="Orr S.E."/>
            <person name="Hunt B.G."/>
            <person name="Goodisman M.A.D."/>
        </authorList>
    </citation>
    <scope>NUCLEOTIDE SEQUENCE [LARGE SCALE GENOMIC DNA]</scope>
    <source>
        <strain evidence="1">232</strain>
        <tissue evidence="1">Head and thorax</tissue>
    </source>
</reference>